<feature type="domain" description="FUZ/MON1/HPS1 third Longin" evidence="4">
    <location>
        <begin position="824"/>
        <end position="924"/>
    </location>
</feature>
<gene>
    <name evidence="5" type="ORF">TSPGSL018_8035</name>
</gene>
<proteinExistence type="predicted"/>
<feature type="compositionally biased region" description="Low complexity" evidence="1">
    <location>
        <begin position="56"/>
        <end position="69"/>
    </location>
</feature>
<dbReference type="Pfam" id="PF19038">
    <property type="entry name" value="Fuz_longin_3"/>
    <property type="match status" value="1"/>
</dbReference>
<dbReference type="GO" id="GO:0016192">
    <property type="term" value="P:vesicle-mediated transport"/>
    <property type="evidence" value="ECO:0007669"/>
    <property type="project" value="InterPro"/>
</dbReference>
<dbReference type="PANTHER" id="PTHR13027">
    <property type="entry name" value="SAND PROTEIN-RELATED"/>
    <property type="match status" value="1"/>
</dbReference>
<dbReference type="PANTHER" id="PTHR13027:SF7">
    <property type="entry name" value="VACUOLAR FUSION PROTEIN MON1 HOMOLOG"/>
    <property type="match status" value="1"/>
</dbReference>
<dbReference type="PRINTS" id="PR01546">
    <property type="entry name" value="YEAST73DUF"/>
</dbReference>
<feature type="region of interest" description="Disordered" evidence="1">
    <location>
        <begin position="1"/>
        <end position="369"/>
    </location>
</feature>
<dbReference type="Pfam" id="PF19037">
    <property type="entry name" value="Fuz_longin_2"/>
    <property type="match status" value="1"/>
</dbReference>
<evidence type="ECO:0000259" key="2">
    <source>
        <dbReference type="Pfam" id="PF19036"/>
    </source>
</evidence>
<dbReference type="AlphaFoldDB" id="A0A061RDL2"/>
<dbReference type="InterPro" id="IPR004353">
    <property type="entry name" value="Mon1"/>
</dbReference>
<feature type="compositionally biased region" description="Polar residues" evidence="1">
    <location>
        <begin position="110"/>
        <end position="120"/>
    </location>
</feature>
<accession>A0A061RDL2</accession>
<feature type="compositionally biased region" description="Low complexity" evidence="1">
    <location>
        <begin position="341"/>
        <end position="356"/>
    </location>
</feature>
<dbReference type="InterPro" id="IPR043972">
    <property type="entry name" value="FUZ/MON1/HPS1_longin_1"/>
</dbReference>
<dbReference type="InterPro" id="IPR043971">
    <property type="entry name" value="FUZ/MON1/HPS1_longin_2"/>
</dbReference>
<evidence type="ECO:0000259" key="4">
    <source>
        <dbReference type="Pfam" id="PF19038"/>
    </source>
</evidence>
<feature type="compositionally biased region" description="Acidic residues" evidence="1">
    <location>
        <begin position="410"/>
        <end position="426"/>
    </location>
</feature>
<feature type="domain" description="FUZ/MON1/HPS1 first Longin" evidence="2">
    <location>
        <begin position="525"/>
        <end position="645"/>
    </location>
</feature>
<feature type="region of interest" description="Disordered" evidence="1">
    <location>
        <begin position="386"/>
        <end position="520"/>
    </location>
</feature>
<reference evidence="5" key="1">
    <citation type="submission" date="2014-05" db="EMBL/GenBank/DDBJ databases">
        <title>The transcriptome of the halophilic microalga Tetraselmis sp. GSL018 isolated from the Great Salt Lake, Utah.</title>
        <authorList>
            <person name="Jinkerson R.E."/>
            <person name="D'Adamo S."/>
            <person name="Posewitz M.C."/>
        </authorList>
    </citation>
    <scope>NUCLEOTIDE SEQUENCE</scope>
    <source>
        <strain evidence="5">GSL018</strain>
    </source>
</reference>
<dbReference type="InterPro" id="IPR043970">
    <property type="entry name" value="FUZ/MON1/HPS1_longin_3"/>
</dbReference>
<evidence type="ECO:0000256" key="1">
    <source>
        <dbReference type="SAM" id="MobiDB-lite"/>
    </source>
</evidence>
<evidence type="ECO:0000313" key="5">
    <source>
        <dbReference type="EMBL" id="JAC68735.1"/>
    </source>
</evidence>
<dbReference type="EMBL" id="GBEZ01017614">
    <property type="protein sequence ID" value="JAC68735.1"/>
    <property type="molecule type" value="Transcribed_RNA"/>
</dbReference>
<feature type="compositionally biased region" description="Low complexity" evidence="1">
    <location>
        <begin position="281"/>
        <end position="297"/>
    </location>
</feature>
<feature type="compositionally biased region" description="Low complexity" evidence="1">
    <location>
        <begin position="464"/>
        <end position="477"/>
    </location>
</feature>
<protein>
    <submittedName>
        <fullName evidence="5">Vacuolar fusion protein mon1 a-like</fullName>
    </submittedName>
</protein>
<dbReference type="GO" id="GO:0006623">
    <property type="term" value="P:protein targeting to vacuole"/>
    <property type="evidence" value="ECO:0007669"/>
    <property type="project" value="InterPro"/>
</dbReference>
<feature type="compositionally biased region" description="Basic and acidic residues" evidence="1">
    <location>
        <begin position="225"/>
        <end position="242"/>
    </location>
</feature>
<feature type="compositionally biased region" description="Gly residues" evidence="1">
    <location>
        <begin position="141"/>
        <end position="152"/>
    </location>
</feature>
<sequence length="934" mass="96012">MAEGKSSSECAARGDAFEEDGLRAGDGDELPSSAGAPQSRTGQDHETGSGDGGGTETVVVPGAAAGSGAIWEDKPGMEEGQAGLHLAGPVRDGTVREGGLGSDGGEDTIVQESAATNGTAQEDGLIPDDAEDAAPRDTVVRGGGASGEGLVSGEGPTEGAPTRDGAAGSGSGPENDSRLEGGEASQRSDSAASAGLVSEDDTGSEEADDASGTDAQLRAVGTEGEPVRGETDDLTRTSDKGFTEPLAVEDIPGDEASAEPSGQGHGPAEQTGHGYGPPLSAAAGAVPGPIPAAPEGAHYPDGSQGSAEDAPGAETFCSSDGFAGSGSGAPRDLGLEEGPQAGSASSDGDESAGASGSEREPAVPEGDLVPALHLLEDFVGDNVAGLIPELPSEADDGSEALGSGKLFSGSEDDGEDEEEDEFFEADDAPRNPWLKEPAEEPETESPFVAQQWHGISAPESHAMAGDGAAADASGSGSDPPPSDRLAPPSTGQPSREGKAAAAPQDAGRSSNPDPTSDPEWQAMDKHFFVLSSAGKPIFSRYGGESSLAGFMGVVCGMLSFMESSGDRVQSMRAGCHLFVFLCQGPIYLVAVSRTGEPVRCLLLQLELLYHSIISILTNAVERIFRRSPSYDMRQLMGGTGTTMRTLIGTFARDPSPMMVSISAVPLASALRRTAQDALAEACASGGAMYGLLLAGGKCAAAVEPRGSPLHPHDVLLLANFVSSNDSFRQAESFAPVCLPHFNCSAYLHAYIHYIGAEVCVVLLAPNPELFPKLAEARAGIESSLSAGGVMEALRVLMEEPYRGALRIDQLPKDAGGGAPGSTPLWHFVYRLPARRQALVAAFTSPLARESAQEAAVREYSSLAARIHNRQGLATHKTHFATNDTRTLLVFASPEYELFATFDPLTERSKAVQVSCGLATWIRANQSNLFIPLGS</sequence>
<feature type="compositionally biased region" description="Acidic residues" evidence="1">
    <location>
        <begin position="198"/>
        <end position="211"/>
    </location>
</feature>
<feature type="domain" description="FUZ/MON1/HPS1 second Longin" evidence="3">
    <location>
        <begin position="687"/>
        <end position="777"/>
    </location>
</feature>
<evidence type="ECO:0000259" key="3">
    <source>
        <dbReference type="Pfam" id="PF19037"/>
    </source>
</evidence>
<organism evidence="5">
    <name type="scientific">Tetraselmis sp. GSL018</name>
    <dbReference type="NCBI Taxonomy" id="582737"/>
    <lineage>
        <taxon>Eukaryota</taxon>
        <taxon>Viridiplantae</taxon>
        <taxon>Chlorophyta</taxon>
        <taxon>core chlorophytes</taxon>
        <taxon>Chlorodendrophyceae</taxon>
        <taxon>Chlorodendrales</taxon>
        <taxon>Chlorodendraceae</taxon>
        <taxon>Tetraselmis</taxon>
    </lineage>
</organism>
<name>A0A061RDL2_9CHLO</name>
<dbReference type="Pfam" id="PF19036">
    <property type="entry name" value="Fuz_longin_1"/>
    <property type="match status" value="1"/>
</dbReference>